<feature type="transmembrane region" description="Helical" evidence="5">
    <location>
        <begin position="12"/>
        <end position="31"/>
    </location>
</feature>
<dbReference type="RefSeq" id="WP_022602680.1">
    <property type="nucleotide sequence ID" value="NZ_KI440833.1"/>
</dbReference>
<dbReference type="AlphaFoldDB" id="A0A495WJY0"/>
<keyword evidence="8" id="KW-1185">Reference proteome</keyword>
<dbReference type="GO" id="GO:0016020">
    <property type="term" value="C:membrane"/>
    <property type="evidence" value="ECO:0007669"/>
    <property type="project" value="UniProtKB-SubCell"/>
</dbReference>
<gene>
    <name evidence="7" type="ORF">BC742_0460</name>
</gene>
<evidence type="ECO:0000259" key="6">
    <source>
        <dbReference type="Pfam" id="PF14378"/>
    </source>
</evidence>
<evidence type="ECO:0000256" key="3">
    <source>
        <dbReference type="ARBA" id="ARBA00022989"/>
    </source>
</evidence>
<dbReference type="EMBL" id="RBXN01000001">
    <property type="protein sequence ID" value="RKT61414.1"/>
    <property type="molecule type" value="Genomic_DNA"/>
</dbReference>
<keyword evidence="4 5" id="KW-0472">Membrane</keyword>
<dbReference type="PANTHER" id="PTHR31310:SF7">
    <property type="entry name" value="PA-PHOSPHATASE RELATED-FAMILY PROTEIN DDB_G0268928"/>
    <property type="match status" value="1"/>
</dbReference>
<evidence type="ECO:0000256" key="5">
    <source>
        <dbReference type="SAM" id="Phobius"/>
    </source>
</evidence>
<feature type="transmembrane region" description="Helical" evidence="5">
    <location>
        <begin position="271"/>
        <end position="289"/>
    </location>
</feature>
<proteinExistence type="predicted"/>
<keyword evidence="3 5" id="KW-1133">Transmembrane helix</keyword>
<feature type="transmembrane region" description="Helical" evidence="5">
    <location>
        <begin position="123"/>
        <end position="144"/>
    </location>
</feature>
<protein>
    <submittedName>
        <fullName evidence="7">PAP2 superfamily protein</fullName>
    </submittedName>
</protein>
<dbReference type="Proteomes" id="UP000269493">
    <property type="component" value="Unassembled WGS sequence"/>
</dbReference>
<keyword evidence="2 5" id="KW-0812">Transmembrane</keyword>
<reference evidence="7 8" key="1">
    <citation type="submission" date="2018-10" db="EMBL/GenBank/DDBJ databases">
        <title>Genomic Encyclopedia of Archaeal and Bacterial Type Strains, Phase II (KMG-II): from individual species to whole genera.</title>
        <authorList>
            <person name="Goeker M."/>
        </authorList>
    </citation>
    <scope>NUCLEOTIDE SEQUENCE [LARGE SCALE GENOMIC DNA]</scope>
    <source>
        <strain evidence="7 8">NSB1</strain>
    </source>
</reference>
<dbReference type="InterPro" id="IPR052185">
    <property type="entry name" value="IPC_Synthase-Related"/>
</dbReference>
<evidence type="ECO:0000313" key="7">
    <source>
        <dbReference type="EMBL" id="RKT61414.1"/>
    </source>
</evidence>
<name>A0A495WJY0_9BACT</name>
<feature type="transmembrane region" description="Helical" evidence="5">
    <location>
        <begin position="151"/>
        <end position="172"/>
    </location>
</feature>
<feature type="transmembrane region" description="Helical" evidence="5">
    <location>
        <begin position="37"/>
        <end position="52"/>
    </location>
</feature>
<evidence type="ECO:0000256" key="2">
    <source>
        <dbReference type="ARBA" id="ARBA00022692"/>
    </source>
</evidence>
<organism evidence="7 8">
    <name type="scientific">Coprobacter fastidiosus NSB1 = JCM 33896</name>
    <dbReference type="NCBI Taxonomy" id="1349822"/>
    <lineage>
        <taxon>Bacteria</taxon>
        <taxon>Pseudomonadati</taxon>
        <taxon>Bacteroidota</taxon>
        <taxon>Bacteroidia</taxon>
        <taxon>Bacteroidales</taxon>
        <taxon>Barnesiellaceae</taxon>
        <taxon>Coprobacter</taxon>
    </lineage>
</organism>
<dbReference type="PANTHER" id="PTHR31310">
    <property type="match status" value="1"/>
</dbReference>
<feature type="transmembrane region" description="Helical" evidence="5">
    <location>
        <begin position="57"/>
        <end position="74"/>
    </location>
</feature>
<feature type="transmembrane region" description="Helical" evidence="5">
    <location>
        <begin position="248"/>
        <end position="265"/>
    </location>
</feature>
<evidence type="ECO:0000256" key="4">
    <source>
        <dbReference type="ARBA" id="ARBA00023136"/>
    </source>
</evidence>
<dbReference type="Pfam" id="PF14378">
    <property type="entry name" value="PAP2_3"/>
    <property type="match status" value="1"/>
</dbReference>
<comment type="caution">
    <text evidence="7">The sequence shown here is derived from an EMBL/GenBank/DDBJ whole genome shotgun (WGS) entry which is preliminary data.</text>
</comment>
<evidence type="ECO:0000256" key="1">
    <source>
        <dbReference type="ARBA" id="ARBA00004141"/>
    </source>
</evidence>
<comment type="subcellular location">
    <subcellularLocation>
        <location evidence="1">Membrane</location>
        <topology evidence="1">Multi-pass membrane protein</topology>
    </subcellularLocation>
</comment>
<feature type="domain" description="Inositolphosphotransferase Aur1/Ipt1" evidence="6">
    <location>
        <begin position="113"/>
        <end position="287"/>
    </location>
</feature>
<dbReference type="GeneID" id="92927609"/>
<dbReference type="OrthoDB" id="629685at2"/>
<accession>A0A495WJY0</accession>
<sequence length="312" mass="35605">MKILNSLPSRNEILTVVVIAIIFIAITTVFVGLRPEHLLIVSIFLILFFAGKSTRKLAVGLLPFFIFGISYDWMRVYPNYEVNPIDVRNLYDLEKFLFGIEENGTLLIPCEYFALHHSVISDILAGFFYLCWVPVPIAFGLWLYLKKDRRLYLRFSIVFLLVNLIGFAGYYIHPAAPPWYAINYGFEAILNTPGNTAALGRFDELVGLPIFDSLYSRNSNVFAAIPSLHAAYMVVAFYYALVKKCHPAIITIFAVLMCGIWFTAVYSSHHYIIDVLLGITCALLGILFFEKGLMKIPGFIKFFNRYQHYIEA</sequence>
<dbReference type="CDD" id="cd03386">
    <property type="entry name" value="PAP2_Aur1_like"/>
    <property type="match status" value="1"/>
</dbReference>
<evidence type="ECO:0000313" key="8">
    <source>
        <dbReference type="Proteomes" id="UP000269493"/>
    </source>
</evidence>
<feature type="transmembrane region" description="Helical" evidence="5">
    <location>
        <begin position="221"/>
        <end position="241"/>
    </location>
</feature>
<dbReference type="InterPro" id="IPR026841">
    <property type="entry name" value="Aur1/Ipt1"/>
</dbReference>